<dbReference type="NCBIfam" id="TIGR02595">
    <property type="entry name" value="PEP_CTERM"/>
    <property type="match status" value="1"/>
</dbReference>
<dbReference type="Pfam" id="PF07589">
    <property type="entry name" value="PEP-CTERM"/>
    <property type="match status" value="1"/>
</dbReference>
<feature type="chain" id="PRO_5011454057" evidence="1">
    <location>
        <begin position="23"/>
        <end position="253"/>
    </location>
</feature>
<accession>A0A1I7GGB0</accession>
<organism evidence="3 4">
    <name type="scientific">Pseudoduganella namucuonensis</name>
    <dbReference type="NCBI Taxonomy" id="1035707"/>
    <lineage>
        <taxon>Bacteria</taxon>
        <taxon>Pseudomonadati</taxon>
        <taxon>Pseudomonadota</taxon>
        <taxon>Betaproteobacteria</taxon>
        <taxon>Burkholderiales</taxon>
        <taxon>Oxalobacteraceae</taxon>
        <taxon>Telluria group</taxon>
        <taxon>Pseudoduganella</taxon>
    </lineage>
</organism>
<name>A0A1I7GGB0_9BURK</name>
<gene>
    <name evidence="3" type="ORF">SAMN05216552_1003301</name>
</gene>
<feature type="signal peptide" evidence="1">
    <location>
        <begin position="1"/>
        <end position="22"/>
    </location>
</feature>
<dbReference type="RefSeq" id="WP_229489103.1">
    <property type="nucleotide sequence ID" value="NZ_FPBO01000003.1"/>
</dbReference>
<dbReference type="InterPro" id="IPR013424">
    <property type="entry name" value="Ice-binding_C"/>
</dbReference>
<evidence type="ECO:0000313" key="3">
    <source>
        <dbReference type="EMBL" id="SFU47480.1"/>
    </source>
</evidence>
<feature type="domain" description="Ice-binding protein C-terminal" evidence="2">
    <location>
        <begin position="229"/>
        <end position="251"/>
    </location>
</feature>
<sequence length="253" mass="26341">MKLIKKLMLGAVAALSMTAAQAATINMGGVFWDPDVNDFKAASLAIRQTILQPSGELTGWGYINQLNNKGPSVFCPACELTFQFSGFMPVTSGFLPTTAGTAIGYTGGTINVYVHTLPTSIDIFDPATMTSANTGAGSGTSLWLQLKGHNFGGTTFSGDIVTDNMGNVTLLKGGGQLDASGGMAKNQFDTNTKSDFSDMVFSVSFTDMVVPNNPLDAFGTGNFNGDTKVPEPGSLGLIGLGLLGAAMVRRRKA</sequence>
<dbReference type="STRING" id="1035707.SAMN05216552_1003301"/>
<keyword evidence="1" id="KW-0732">Signal</keyword>
<reference evidence="4" key="1">
    <citation type="submission" date="2016-10" db="EMBL/GenBank/DDBJ databases">
        <authorList>
            <person name="Varghese N."/>
            <person name="Submissions S."/>
        </authorList>
    </citation>
    <scope>NUCLEOTIDE SEQUENCE [LARGE SCALE GENOMIC DNA]</scope>
    <source>
        <strain evidence="4">CGMCC 1.11014</strain>
    </source>
</reference>
<evidence type="ECO:0000259" key="2">
    <source>
        <dbReference type="Pfam" id="PF07589"/>
    </source>
</evidence>
<keyword evidence="4" id="KW-1185">Reference proteome</keyword>
<dbReference type="Proteomes" id="UP000199391">
    <property type="component" value="Unassembled WGS sequence"/>
</dbReference>
<evidence type="ECO:0000313" key="4">
    <source>
        <dbReference type="Proteomes" id="UP000199391"/>
    </source>
</evidence>
<proteinExistence type="predicted"/>
<dbReference type="AlphaFoldDB" id="A0A1I7GGB0"/>
<protein>
    <submittedName>
        <fullName evidence="3">PEP-CTERM protein-sorting domain-containing protein</fullName>
    </submittedName>
</protein>
<dbReference type="EMBL" id="FPBO01000003">
    <property type="protein sequence ID" value="SFU47480.1"/>
    <property type="molecule type" value="Genomic_DNA"/>
</dbReference>
<evidence type="ECO:0000256" key="1">
    <source>
        <dbReference type="SAM" id="SignalP"/>
    </source>
</evidence>